<evidence type="ECO:0000313" key="9">
    <source>
        <dbReference type="EMBL" id="PJM76325.1"/>
    </source>
</evidence>
<keyword evidence="3 7" id="KW-0378">Hydrolase</keyword>
<dbReference type="Proteomes" id="UP000231451">
    <property type="component" value="Unassembled WGS sequence"/>
</dbReference>
<feature type="domain" description="Fibronectin type III-like" evidence="8">
    <location>
        <begin position="575"/>
        <end position="645"/>
    </location>
</feature>
<evidence type="ECO:0000256" key="2">
    <source>
        <dbReference type="ARBA" id="ARBA00011881"/>
    </source>
</evidence>
<evidence type="ECO:0000256" key="6">
    <source>
        <dbReference type="ARBA" id="ARBA00074219"/>
    </source>
</evidence>
<dbReference type="GO" id="GO:0008422">
    <property type="term" value="F:beta-glucosidase activity"/>
    <property type="evidence" value="ECO:0007669"/>
    <property type="project" value="UniProtKB-ARBA"/>
</dbReference>
<dbReference type="Gene3D" id="2.60.40.10">
    <property type="entry name" value="Immunoglobulins"/>
    <property type="match status" value="1"/>
</dbReference>
<comment type="similarity">
    <text evidence="1 7">Belongs to the glycosyl hydrolase 3 family.</text>
</comment>
<evidence type="ECO:0000256" key="4">
    <source>
        <dbReference type="ARBA" id="ARBA00023277"/>
    </source>
</evidence>
<evidence type="ECO:0000259" key="8">
    <source>
        <dbReference type="SMART" id="SM01217"/>
    </source>
</evidence>
<dbReference type="InterPro" id="IPR001764">
    <property type="entry name" value="Glyco_hydro_3_N"/>
</dbReference>
<accession>A0A2M9HHN3</accession>
<evidence type="ECO:0000256" key="1">
    <source>
        <dbReference type="ARBA" id="ARBA00005336"/>
    </source>
</evidence>
<evidence type="ECO:0000256" key="5">
    <source>
        <dbReference type="ARBA" id="ARBA00058905"/>
    </source>
</evidence>
<name>A0A2M9HHN3_9BIFI</name>
<dbReference type="Gene3D" id="3.40.50.1700">
    <property type="entry name" value="Glycoside hydrolase family 3 C-terminal domain"/>
    <property type="match status" value="1"/>
</dbReference>
<comment type="function">
    <text evidence="5">Catalyzes the hydrolysis of a non-reducing terminal alpha-L-arabinopyranosidic linkage in ginsenoside Rb2 (alpha-L-arabinopyranosyl-(1-&gt;6)-alpha-D-glucopyranosyl) to release alpha-D-glucopyranosyl (Rd). It is not able to hydrolyze alpha-L-arabinofuranosyl-(1-&gt;6)-alpha-D-glucopyranosyl (Rc).</text>
</comment>
<dbReference type="EMBL" id="PEBK01000001">
    <property type="protein sequence ID" value="PJM76325.1"/>
    <property type="molecule type" value="Genomic_DNA"/>
</dbReference>
<dbReference type="FunFam" id="2.60.40.10:FF:000495">
    <property type="entry name" value="Periplasmic beta-glucosidase"/>
    <property type="match status" value="1"/>
</dbReference>
<dbReference type="PANTHER" id="PTHR42715:SF10">
    <property type="entry name" value="BETA-GLUCOSIDASE"/>
    <property type="match status" value="1"/>
</dbReference>
<dbReference type="InterPro" id="IPR036962">
    <property type="entry name" value="Glyco_hydro_3_N_sf"/>
</dbReference>
<comment type="caution">
    <text evidence="9">The sequence shown here is derived from an EMBL/GenBank/DDBJ whole genome shotgun (WGS) entry which is preliminary data.</text>
</comment>
<dbReference type="InterPro" id="IPR026891">
    <property type="entry name" value="Fn3-like"/>
</dbReference>
<dbReference type="NCBIfam" id="NF041610">
    <property type="entry name" value="alph_arabinopyran"/>
    <property type="match status" value="1"/>
</dbReference>
<keyword evidence="4" id="KW-0119">Carbohydrate metabolism</keyword>
<gene>
    <name evidence="9" type="ORF">CSQ87_00405</name>
</gene>
<dbReference type="AlphaFoldDB" id="A0A2M9HHN3"/>
<keyword evidence="7" id="KW-0326">Glycosidase</keyword>
<protein>
    <recommendedName>
        <fullName evidence="6">Exo-alpha-(1-&gt;6)-L-arabinopyranosidase</fullName>
    </recommendedName>
</protein>
<dbReference type="GO" id="GO:0005975">
    <property type="term" value="P:carbohydrate metabolic process"/>
    <property type="evidence" value="ECO:0007669"/>
    <property type="project" value="InterPro"/>
</dbReference>
<dbReference type="PROSITE" id="PS00775">
    <property type="entry name" value="GLYCOSYL_HYDROL_F3"/>
    <property type="match status" value="1"/>
</dbReference>
<evidence type="ECO:0000256" key="7">
    <source>
        <dbReference type="RuleBase" id="RU361161"/>
    </source>
</evidence>
<dbReference type="InterPro" id="IPR017853">
    <property type="entry name" value="GH"/>
</dbReference>
<comment type="subunit">
    <text evidence="2">Homotetramer.</text>
</comment>
<reference evidence="9 10" key="1">
    <citation type="submission" date="2017-10" db="EMBL/GenBank/DDBJ databases">
        <title>Draft genome sequences of strains TRE 1, TRE 9, TRE H and TRI 7, isolated from tamarins, belonging to four potential novel Bifidobacterium species.</title>
        <authorList>
            <person name="Mattarelli P."/>
            <person name="Modesto M."/>
            <person name="Puglisi E."/>
            <person name="Morelli L."/>
            <person name="Spezio C."/>
            <person name="Bonetti A."/>
            <person name="Sandri C."/>
        </authorList>
    </citation>
    <scope>NUCLEOTIDE SEQUENCE [LARGE SCALE GENOMIC DNA]</scope>
    <source>
        <strain evidence="10">TRI7</strain>
    </source>
</reference>
<dbReference type="InterPro" id="IPR013783">
    <property type="entry name" value="Ig-like_fold"/>
</dbReference>
<dbReference type="InterPro" id="IPR050288">
    <property type="entry name" value="Cellulose_deg_GH3"/>
</dbReference>
<dbReference type="Pfam" id="PF00933">
    <property type="entry name" value="Glyco_hydro_3"/>
    <property type="match status" value="1"/>
</dbReference>
<dbReference type="InterPro" id="IPR036881">
    <property type="entry name" value="Glyco_hydro_3_C_sf"/>
</dbReference>
<keyword evidence="10" id="KW-1185">Reference proteome</keyword>
<dbReference type="InterPro" id="IPR048100">
    <property type="entry name" value="Alph_arabinopyran"/>
</dbReference>
<dbReference type="SUPFAM" id="SSF51445">
    <property type="entry name" value="(Trans)glycosidases"/>
    <property type="match status" value="1"/>
</dbReference>
<dbReference type="PRINTS" id="PR00133">
    <property type="entry name" value="GLHYDRLASE3"/>
</dbReference>
<dbReference type="SUPFAM" id="SSF52279">
    <property type="entry name" value="Beta-D-glucan exohydrolase, C-terminal domain"/>
    <property type="match status" value="1"/>
</dbReference>
<sequence length="744" mass="80447">MPAVRDLTLEERASLTSGADPWHMQGIEERNIPECMITDGPHGLRKAVASRSGDISESVPATCFPPAAGLSSAWDPDLVRRVGEALGEECIQEKVAVLLGPGVNIKRNPLGGRCFEYWSEDPYLAGHEAIGIVEGVQSKGVGTSLKHFAVNNQETDRLRVSANVSERALREIYLPAFEHIVTKGRPWTVMCSYNRINGVFSSQNRWLLTDLLRGEWGYDGIVMSDWGACHDRVAALAAGQNLEMPPTGTDGEIVEAVNAGRLDPAQLDRMAQGIIDLVDRTGPAMAIDGYRYDVDAHDALAREAAAESIVLLKNDHGILPLAPDADIAVIGEFARTPRYQGGGSSHLTPNRVTSLLDAMRSRGSAMTFAPGFTLDDDAQDPALAEQAVAAARDAQTVVLCMGLPEQAEIEGRDRTDFALPAKQIAVLEAVAAVNPNIVVVLSNGSAVAMDPWRDKAAAILEGWLLGQAGGAATADVLYGDVNPGGRLSQTIPLRIEDDPSMTIWPGENRQSDYGEDIFVGYRYYDTFDRPVAYPFGFGLSYASFGIDRVRVERTGPRSVRVSMTVTNVSDRDGAETVQIYVTPGPSSVRRPVHELRGFAKVRLAAGESREIGIDLDSRAFAYWSVPAGGWKVEGGVYGIEVGVSSRDIVARIPVEIEDDGVAAALDEWSTYGEWRDDPVGGPVLDRVLGEAMAETGRSLVPTDEHSAMMIFLRQTPVTGIAGYLGKRGPGFLERLMREYRGVRS</sequence>
<dbReference type="PANTHER" id="PTHR42715">
    <property type="entry name" value="BETA-GLUCOSIDASE"/>
    <property type="match status" value="1"/>
</dbReference>
<evidence type="ECO:0000256" key="3">
    <source>
        <dbReference type="ARBA" id="ARBA00022801"/>
    </source>
</evidence>
<dbReference type="InterPro" id="IPR002772">
    <property type="entry name" value="Glyco_hydro_3_C"/>
</dbReference>
<evidence type="ECO:0000313" key="10">
    <source>
        <dbReference type="Proteomes" id="UP000231451"/>
    </source>
</evidence>
<dbReference type="Pfam" id="PF14310">
    <property type="entry name" value="Fn3-like"/>
    <property type="match status" value="1"/>
</dbReference>
<dbReference type="SMART" id="SM01217">
    <property type="entry name" value="Fn3_like"/>
    <property type="match status" value="1"/>
</dbReference>
<dbReference type="Gene3D" id="3.20.20.300">
    <property type="entry name" value="Glycoside hydrolase, family 3, N-terminal domain"/>
    <property type="match status" value="1"/>
</dbReference>
<dbReference type="Pfam" id="PF01915">
    <property type="entry name" value="Glyco_hydro_3_C"/>
    <property type="match status" value="1"/>
</dbReference>
<organism evidence="9 10">
    <name type="scientific">Bifidobacterium simiarum</name>
    <dbReference type="NCBI Taxonomy" id="2045441"/>
    <lineage>
        <taxon>Bacteria</taxon>
        <taxon>Bacillati</taxon>
        <taxon>Actinomycetota</taxon>
        <taxon>Actinomycetes</taxon>
        <taxon>Bifidobacteriales</taxon>
        <taxon>Bifidobacteriaceae</taxon>
        <taxon>Bifidobacterium</taxon>
    </lineage>
</organism>
<dbReference type="InterPro" id="IPR019800">
    <property type="entry name" value="Glyco_hydro_3_AS"/>
</dbReference>
<proteinExistence type="inferred from homology"/>
<dbReference type="OrthoDB" id="3187421at2"/>